<dbReference type="Proteomes" id="UP000559182">
    <property type="component" value="Unassembled WGS sequence"/>
</dbReference>
<evidence type="ECO:0000313" key="2">
    <source>
        <dbReference type="Proteomes" id="UP000559182"/>
    </source>
</evidence>
<dbReference type="RefSeq" id="WP_183319861.1">
    <property type="nucleotide sequence ID" value="NZ_JACHVQ010000001.1"/>
</dbReference>
<sequence>MTGKRGSGVMARRCGISSGFMPATPSRVRLTAIHSKRVRIGISGRSAQ</sequence>
<keyword evidence="2" id="KW-1185">Reference proteome</keyword>
<organism evidence="1 2">
    <name type="scientific">Flexivirga oryzae</name>
    <dbReference type="NCBI Taxonomy" id="1794944"/>
    <lineage>
        <taxon>Bacteria</taxon>
        <taxon>Bacillati</taxon>
        <taxon>Actinomycetota</taxon>
        <taxon>Actinomycetes</taxon>
        <taxon>Micrococcales</taxon>
        <taxon>Dermacoccaceae</taxon>
        <taxon>Flexivirga</taxon>
    </lineage>
</organism>
<gene>
    <name evidence="1" type="ORF">FHU39_001601</name>
</gene>
<name>A0A839N2S2_9MICO</name>
<accession>A0A839N2S2</accession>
<evidence type="ECO:0000313" key="1">
    <source>
        <dbReference type="EMBL" id="MBB2891617.1"/>
    </source>
</evidence>
<dbReference type="AlphaFoldDB" id="A0A839N2S2"/>
<reference evidence="1 2" key="1">
    <citation type="submission" date="2020-08" db="EMBL/GenBank/DDBJ databases">
        <title>Sequencing the genomes of 1000 actinobacteria strains.</title>
        <authorList>
            <person name="Klenk H.-P."/>
        </authorList>
    </citation>
    <scope>NUCLEOTIDE SEQUENCE [LARGE SCALE GENOMIC DNA]</scope>
    <source>
        <strain evidence="1 2">DSM 105369</strain>
    </source>
</reference>
<proteinExistence type="predicted"/>
<dbReference type="EMBL" id="JACHVQ010000001">
    <property type="protein sequence ID" value="MBB2891617.1"/>
    <property type="molecule type" value="Genomic_DNA"/>
</dbReference>
<protein>
    <submittedName>
        <fullName evidence="1">Uncharacterized protein</fullName>
    </submittedName>
</protein>
<comment type="caution">
    <text evidence="1">The sequence shown here is derived from an EMBL/GenBank/DDBJ whole genome shotgun (WGS) entry which is preliminary data.</text>
</comment>